<protein>
    <submittedName>
        <fullName evidence="2">Uncharacterized protein</fullName>
    </submittedName>
</protein>
<name>K2HBV7_9RHOB</name>
<feature type="transmembrane region" description="Helical" evidence="1">
    <location>
        <begin position="5"/>
        <end position="28"/>
    </location>
</feature>
<evidence type="ECO:0000256" key="1">
    <source>
        <dbReference type="SAM" id="Phobius"/>
    </source>
</evidence>
<organism evidence="2 3">
    <name type="scientific">Oceaniovalibus guishaninsula JLT2003</name>
    <dbReference type="NCBI Taxonomy" id="1231392"/>
    <lineage>
        <taxon>Bacteria</taxon>
        <taxon>Pseudomonadati</taxon>
        <taxon>Pseudomonadota</taxon>
        <taxon>Alphaproteobacteria</taxon>
        <taxon>Rhodobacterales</taxon>
        <taxon>Roseobacteraceae</taxon>
        <taxon>Oceaniovalibus</taxon>
    </lineage>
</organism>
<dbReference type="RefSeq" id="WP_007426156.1">
    <property type="nucleotide sequence ID" value="NZ_AMGO01000012.1"/>
</dbReference>
<dbReference type="AlphaFoldDB" id="K2HBV7"/>
<keyword evidence="1" id="KW-0472">Membrane</keyword>
<proteinExistence type="predicted"/>
<keyword evidence="1" id="KW-0812">Transmembrane</keyword>
<dbReference type="Proteomes" id="UP000006765">
    <property type="component" value="Unassembled WGS sequence"/>
</dbReference>
<gene>
    <name evidence="2" type="ORF">OCGS_1003</name>
</gene>
<sequence length="50" mass="5127">MARNIIIGIVVAAVIFVVLILIGVVQIGDEVVDDALGPDDAVIVESPVAD</sequence>
<keyword evidence="1" id="KW-1133">Transmembrane helix</keyword>
<dbReference type="EMBL" id="AMGO01000012">
    <property type="protein sequence ID" value="EKE44968.1"/>
    <property type="molecule type" value="Genomic_DNA"/>
</dbReference>
<dbReference type="STRING" id="1231392.OCGS_1003"/>
<evidence type="ECO:0000313" key="3">
    <source>
        <dbReference type="Proteomes" id="UP000006765"/>
    </source>
</evidence>
<reference evidence="2 3" key="1">
    <citation type="journal article" date="2012" name="J. Bacteriol.">
        <title>Draft Genome Sequence of Oceaniovalibus guishaninsula JLT2003T.</title>
        <authorList>
            <person name="Tang K."/>
            <person name="Liu K."/>
            <person name="Jiao N."/>
        </authorList>
    </citation>
    <scope>NUCLEOTIDE SEQUENCE [LARGE SCALE GENOMIC DNA]</scope>
    <source>
        <strain evidence="2 3">JLT2003</strain>
    </source>
</reference>
<accession>K2HBV7</accession>
<evidence type="ECO:0000313" key="2">
    <source>
        <dbReference type="EMBL" id="EKE44968.1"/>
    </source>
</evidence>
<comment type="caution">
    <text evidence="2">The sequence shown here is derived from an EMBL/GenBank/DDBJ whole genome shotgun (WGS) entry which is preliminary data.</text>
</comment>
<keyword evidence="3" id="KW-1185">Reference proteome</keyword>